<proteinExistence type="predicted"/>
<accession>A0AA39MF66</accession>
<dbReference type="GeneID" id="85358595"/>
<evidence type="ECO:0000313" key="3">
    <source>
        <dbReference type="Proteomes" id="UP001175211"/>
    </source>
</evidence>
<organism evidence="2 3">
    <name type="scientific">Armillaria tabescens</name>
    <name type="common">Ringless honey mushroom</name>
    <name type="synonym">Agaricus tabescens</name>
    <dbReference type="NCBI Taxonomy" id="1929756"/>
    <lineage>
        <taxon>Eukaryota</taxon>
        <taxon>Fungi</taxon>
        <taxon>Dikarya</taxon>
        <taxon>Basidiomycota</taxon>
        <taxon>Agaricomycotina</taxon>
        <taxon>Agaricomycetes</taxon>
        <taxon>Agaricomycetidae</taxon>
        <taxon>Agaricales</taxon>
        <taxon>Marasmiineae</taxon>
        <taxon>Physalacriaceae</taxon>
        <taxon>Desarmillaria</taxon>
    </lineage>
</organism>
<name>A0AA39MF66_ARMTA</name>
<protein>
    <submittedName>
        <fullName evidence="2">Uncharacterized protein</fullName>
    </submittedName>
</protein>
<keyword evidence="1" id="KW-0812">Transmembrane</keyword>
<comment type="caution">
    <text evidence="2">The sequence shown here is derived from an EMBL/GenBank/DDBJ whole genome shotgun (WGS) entry which is preliminary data.</text>
</comment>
<dbReference type="RefSeq" id="XP_060321335.1">
    <property type="nucleotide sequence ID" value="XM_060475047.1"/>
</dbReference>
<feature type="transmembrane region" description="Helical" evidence="1">
    <location>
        <begin position="124"/>
        <end position="147"/>
    </location>
</feature>
<dbReference type="AlphaFoldDB" id="A0AA39MF66"/>
<dbReference type="EMBL" id="JAUEPS010000341">
    <property type="protein sequence ID" value="KAK0432047.1"/>
    <property type="molecule type" value="Genomic_DNA"/>
</dbReference>
<evidence type="ECO:0000313" key="2">
    <source>
        <dbReference type="EMBL" id="KAK0432047.1"/>
    </source>
</evidence>
<gene>
    <name evidence="2" type="ORF">EV420DRAFT_1607446</name>
</gene>
<keyword evidence="3" id="KW-1185">Reference proteome</keyword>
<sequence>MGNRISKFLFQSPLKSMKLIWNGLKSVFLAKDLSCEQESGADQDGIELNSRSVLKGPHNAPLREPLLITKPLFVPNMTGSFRWAAYGLPNEDPKSAPRALIGPAPKKSQPNDTIITALTEMLRFILFFFFSYAFTLTLCCCGAAILIGHSHDTIFSLRNVYLSRASAGLNPSFG</sequence>
<keyword evidence="1" id="KW-1133">Transmembrane helix</keyword>
<dbReference type="Proteomes" id="UP001175211">
    <property type="component" value="Unassembled WGS sequence"/>
</dbReference>
<keyword evidence="1" id="KW-0472">Membrane</keyword>
<reference evidence="2" key="1">
    <citation type="submission" date="2023-06" db="EMBL/GenBank/DDBJ databases">
        <authorList>
            <consortium name="Lawrence Berkeley National Laboratory"/>
            <person name="Ahrendt S."/>
            <person name="Sahu N."/>
            <person name="Indic B."/>
            <person name="Wong-Bajracharya J."/>
            <person name="Merenyi Z."/>
            <person name="Ke H.-M."/>
            <person name="Monk M."/>
            <person name="Kocsube S."/>
            <person name="Drula E."/>
            <person name="Lipzen A."/>
            <person name="Balint B."/>
            <person name="Henrissat B."/>
            <person name="Andreopoulos B."/>
            <person name="Martin F.M."/>
            <person name="Harder C.B."/>
            <person name="Rigling D."/>
            <person name="Ford K.L."/>
            <person name="Foster G.D."/>
            <person name="Pangilinan J."/>
            <person name="Papanicolaou A."/>
            <person name="Barry K."/>
            <person name="LaButti K."/>
            <person name="Viragh M."/>
            <person name="Koriabine M."/>
            <person name="Yan M."/>
            <person name="Riley R."/>
            <person name="Champramary S."/>
            <person name="Plett K.L."/>
            <person name="Tsai I.J."/>
            <person name="Slot J."/>
            <person name="Sipos G."/>
            <person name="Plett J."/>
            <person name="Nagy L.G."/>
            <person name="Grigoriev I.V."/>
        </authorList>
    </citation>
    <scope>NUCLEOTIDE SEQUENCE</scope>
    <source>
        <strain evidence="2">CCBAS 213</strain>
    </source>
</reference>
<evidence type="ECO:0000256" key="1">
    <source>
        <dbReference type="SAM" id="Phobius"/>
    </source>
</evidence>